<dbReference type="VEuPathDB" id="FungiDB:CD36_25780"/>
<dbReference type="RefSeq" id="XP_002421675.1">
    <property type="nucleotide sequence ID" value="XM_002421630.1"/>
</dbReference>
<feature type="compositionally biased region" description="Acidic residues" evidence="2">
    <location>
        <begin position="309"/>
        <end position="320"/>
    </location>
</feature>
<dbReference type="eggNOG" id="ENOG502S6Z4">
    <property type="taxonomic scope" value="Eukaryota"/>
</dbReference>
<feature type="compositionally biased region" description="Basic and acidic residues" evidence="2">
    <location>
        <begin position="279"/>
        <end position="293"/>
    </location>
</feature>
<keyword evidence="1" id="KW-0175">Coiled coil</keyword>
<feature type="domain" description="Bud22" evidence="3">
    <location>
        <begin position="68"/>
        <end position="456"/>
    </location>
</feature>
<dbReference type="EMBL" id="FM992695">
    <property type="protein sequence ID" value="CAX39613.1"/>
    <property type="molecule type" value="Genomic_DNA"/>
</dbReference>
<accession>B9WKR4</accession>
<sequence>MKTNNYMWKLDLLESKFNRSTPRFPHTKKLLIAINHNHKLLKKIPKSPEDAQEEIENIKSDIFQKKYHSAYSKLSKEVEKKTIPVEDKEFVSKLITSKLIKIIQIACLNSKELKTNPPTYIGQHLREIIIDKSNEYNPSSFYITFCQNDKAVNNFVANLWNNKNVKKILDEIEWSFRVVRGNLTRQEKDSRIKTTGGKVNLKDNEGSNGEDSSEDENGSLDLDDAYDKFAIYDDNENGSEGEGQQPELDPNVNYNEVTDEEPSDEETKEDSSDDFFEDEPPKKKQKQNEDSKKSFNLPQLASGYFSGGSDDEEEEYDDADNDKVVKEITTQRKNRRGQRARQKIWAKKYGKEAKHVKKNQEILASERQRRQLEFEERQRKRELKAKLLAEKQQTGANALPLGERKSTTSTIPQQSLGSTNTATAEEKAIHPSWEAKRLEKEKLKNVKFQGKKVVFD</sequence>
<evidence type="ECO:0000313" key="4">
    <source>
        <dbReference type="CGD" id="CAL0000164018"/>
    </source>
</evidence>
<dbReference type="InterPro" id="IPR015158">
    <property type="entry name" value="Bud22_dom"/>
</dbReference>
<dbReference type="KEGG" id="cdu:CD36_25780"/>
<dbReference type="InterPro" id="IPR037393">
    <property type="entry name" value="Bud22/SRFB1"/>
</dbReference>
<dbReference type="Pfam" id="PF09073">
    <property type="entry name" value="BUD22"/>
    <property type="match status" value="1"/>
</dbReference>
<dbReference type="AlphaFoldDB" id="B9WKR4"/>
<evidence type="ECO:0000313" key="6">
    <source>
        <dbReference type="Proteomes" id="UP000002605"/>
    </source>
</evidence>
<evidence type="ECO:0000259" key="3">
    <source>
        <dbReference type="Pfam" id="PF09073"/>
    </source>
</evidence>
<dbReference type="GeneID" id="8050081"/>
<dbReference type="GO" id="GO:0030686">
    <property type="term" value="C:90S preribosome"/>
    <property type="evidence" value="ECO:0007669"/>
    <property type="project" value="TreeGrafter"/>
</dbReference>
<proteinExistence type="predicted"/>
<feature type="region of interest" description="Disordered" evidence="2">
    <location>
        <begin position="187"/>
        <end position="221"/>
    </location>
</feature>
<feature type="compositionally biased region" description="Basic residues" evidence="2">
    <location>
        <begin position="332"/>
        <end position="348"/>
    </location>
</feature>
<dbReference type="Proteomes" id="UP000002605">
    <property type="component" value="Chromosome R"/>
</dbReference>
<evidence type="ECO:0000256" key="1">
    <source>
        <dbReference type="ARBA" id="ARBA00023054"/>
    </source>
</evidence>
<feature type="region of interest" description="Disordered" evidence="2">
    <location>
        <begin position="389"/>
        <end position="431"/>
    </location>
</feature>
<feature type="compositionally biased region" description="Acidic residues" evidence="2">
    <location>
        <begin position="257"/>
        <end position="278"/>
    </location>
</feature>
<dbReference type="PANTHER" id="PTHR23325:SF1">
    <property type="entry name" value="SERUM RESPONSE FACTOR-BINDING PROTEIN 1"/>
    <property type="match status" value="1"/>
</dbReference>
<name>B9WKR4_CANDC</name>
<reference evidence="5 6" key="1">
    <citation type="journal article" date="2009" name="Genome Res.">
        <title>Comparative genomics of the fungal pathogens Candida dubliniensis and Candida albicans.</title>
        <authorList>
            <person name="Jackson A.P."/>
            <person name="Gamble J.A."/>
            <person name="Yeomans T."/>
            <person name="Moran G.P."/>
            <person name="Saunders D."/>
            <person name="Harris D."/>
            <person name="Aslett M."/>
            <person name="Barrell J.F."/>
            <person name="Butler G."/>
            <person name="Citiulo F."/>
            <person name="Coleman D.C."/>
            <person name="de Groot P.W.J."/>
            <person name="Goodwin T.J."/>
            <person name="Quail M.A."/>
            <person name="McQuillan J."/>
            <person name="Munro C.A."/>
            <person name="Pain A."/>
            <person name="Poulter R.T."/>
            <person name="Rajandream M.A."/>
            <person name="Renauld H."/>
            <person name="Spiering M.J."/>
            <person name="Tivey A."/>
            <person name="Gow N.A.R."/>
            <person name="Barrell B."/>
            <person name="Sullivan D.J."/>
            <person name="Berriman M."/>
        </authorList>
    </citation>
    <scope>NUCLEOTIDE SEQUENCE [LARGE SCALE GENOMIC DNA]</scope>
    <source>
        <strain evidence="6">CD36 / ATCC MYA-646 / CBS 7987 / NCPF 3949 / NRRL Y-17841</strain>
    </source>
</reference>
<dbReference type="PANTHER" id="PTHR23325">
    <property type="entry name" value="SERUM RESPONSE FACTOR-BINDING"/>
    <property type="match status" value="1"/>
</dbReference>
<evidence type="ECO:0000313" key="5">
    <source>
        <dbReference type="EMBL" id="CAX39613.1"/>
    </source>
</evidence>
<keyword evidence="6" id="KW-1185">Reference proteome</keyword>
<dbReference type="HOGENOM" id="CLU_024653_0_0_1"/>
<gene>
    <name evidence="4" type="ordered locus">Cd36_25780</name>
    <name evidence="5" type="ORF">CD36_25780</name>
</gene>
<dbReference type="GO" id="GO:0005634">
    <property type="term" value="C:nucleus"/>
    <property type="evidence" value="ECO:0007669"/>
    <property type="project" value="TreeGrafter"/>
</dbReference>
<feature type="compositionally biased region" description="Acidic residues" evidence="2">
    <location>
        <begin position="211"/>
        <end position="221"/>
    </location>
</feature>
<dbReference type="GO" id="GO:0030490">
    <property type="term" value="P:maturation of SSU-rRNA"/>
    <property type="evidence" value="ECO:0007669"/>
    <property type="project" value="TreeGrafter"/>
</dbReference>
<evidence type="ECO:0000256" key="2">
    <source>
        <dbReference type="SAM" id="MobiDB-lite"/>
    </source>
</evidence>
<dbReference type="OrthoDB" id="3364872at2759"/>
<feature type="compositionally biased region" description="Basic and acidic residues" evidence="2">
    <location>
        <begin position="321"/>
        <end position="330"/>
    </location>
</feature>
<feature type="compositionally biased region" description="Polar residues" evidence="2">
    <location>
        <begin position="407"/>
        <end position="423"/>
    </location>
</feature>
<feature type="region of interest" description="Disordered" evidence="2">
    <location>
        <begin position="233"/>
        <end position="357"/>
    </location>
</feature>
<organism evidence="5 6">
    <name type="scientific">Candida dubliniensis (strain CD36 / ATCC MYA-646 / CBS 7987 / NCPF 3949 / NRRL Y-17841)</name>
    <name type="common">Yeast</name>
    <dbReference type="NCBI Taxonomy" id="573826"/>
    <lineage>
        <taxon>Eukaryota</taxon>
        <taxon>Fungi</taxon>
        <taxon>Dikarya</taxon>
        <taxon>Ascomycota</taxon>
        <taxon>Saccharomycotina</taxon>
        <taxon>Pichiomycetes</taxon>
        <taxon>Debaryomycetaceae</taxon>
        <taxon>Candida/Lodderomyces clade</taxon>
        <taxon>Candida</taxon>
    </lineage>
</organism>
<protein>
    <submittedName>
        <fullName evidence="5">Bud site selection protein 22, putative</fullName>
    </submittedName>
</protein>
<dbReference type="CGD" id="CAL0000164018">
    <property type="gene designation" value="Cd36_25780"/>
</dbReference>